<feature type="active site" description="Charge relay system" evidence="5">
    <location>
        <position position="167"/>
    </location>
</feature>
<keyword evidence="4 5" id="KW-0720">Serine protease</keyword>
<dbReference type="PANTHER" id="PTHR43806">
    <property type="entry name" value="PEPTIDASE S8"/>
    <property type="match status" value="1"/>
</dbReference>
<reference evidence="8" key="1">
    <citation type="submission" date="2020-05" db="EMBL/GenBank/DDBJ databases">
        <authorList>
            <person name="Zhu T."/>
            <person name="Keshari N."/>
            <person name="Lu X."/>
        </authorList>
    </citation>
    <scope>NUCLEOTIDE SEQUENCE</scope>
    <source>
        <strain evidence="8">NK1-12</strain>
    </source>
</reference>
<dbReference type="Pfam" id="PF00082">
    <property type="entry name" value="Peptidase_S8"/>
    <property type="match status" value="1"/>
</dbReference>
<dbReference type="GO" id="GO:0006508">
    <property type="term" value="P:proteolysis"/>
    <property type="evidence" value="ECO:0007669"/>
    <property type="project" value="UniProtKB-KW"/>
</dbReference>
<evidence type="ECO:0000256" key="4">
    <source>
        <dbReference type="ARBA" id="ARBA00022825"/>
    </source>
</evidence>
<keyword evidence="3 5" id="KW-0378">Hydrolase</keyword>
<evidence type="ECO:0000256" key="3">
    <source>
        <dbReference type="ARBA" id="ARBA00022801"/>
    </source>
</evidence>
<evidence type="ECO:0000256" key="1">
    <source>
        <dbReference type="ARBA" id="ARBA00011073"/>
    </source>
</evidence>
<dbReference type="InterPro" id="IPR000209">
    <property type="entry name" value="Peptidase_S8/S53_dom"/>
</dbReference>
<dbReference type="InterPro" id="IPR023828">
    <property type="entry name" value="Peptidase_S8_Ser-AS"/>
</dbReference>
<gene>
    <name evidence="8" type="ORF">HJG54_05975</name>
</gene>
<dbReference type="PROSITE" id="PS00138">
    <property type="entry name" value="SUBTILASE_SER"/>
    <property type="match status" value="1"/>
</dbReference>
<evidence type="ECO:0000256" key="6">
    <source>
        <dbReference type="RuleBase" id="RU003355"/>
    </source>
</evidence>
<dbReference type="InterPro" id="IPR023827">
    <property type="entry name" value="Peptidase_S8_Asp-AS"/>
</dbReference>
<dbReference type="GO" id="GO:0004252">
    <property type="term" value="F:serine-type endopeptidase activity"/>
    <property type="evidence" value="ECO:0007669"/>
    <property type="project" value="UniProtKB-UniRule"/>
</dbReference>
<protein>
    <submittedName>
        <fullName evidence="8">S8 family serine peptidase</fullName>
    </submittedName>
</protein>
<dbReference type="InterPro" id="IPR015500">
    <property type="entry name" value="Peptidase_S8_subtilisin-rel"/>
</dbReference>
<comment type="similarity">
    <text evidence="1 5 6">Belongs to the peptidase S8 family.</text>
</comment>
<feature type="active site" description="Charge relay system" evidence="5">
    <location>
        <position position="371"/>
    </location>
</feature>
<keyword evidence="2 5" id="KW-0645">Protease</keyword>
<dbReference type="PROSITE" id="PS51892">
    <property type="entry name" value="SUBTILASE"/>
    <property type="match status" value="1"/>
</dbReference>
<dbReference type="EMBL" id="CP053586">
    <property type="protein sequence ID" value="WNZ22454.1"/>
    <property type="molecule type" value="Genomic_DNA"/>
</dbReference>
<dbReference type="InterPro" id="IPR036852">
    <property type="entry name" value="Peptidase_S8/S53_dom_sf"/>
</dbReference>
<dbReference type="AlphaFoldDB" id="A0AA97AFK9"/>
<dbReference type="PANTHER" id="PTHR43806:SF11">
    <property type="entry name" value="CEREVISIN-RELATED"/>
    <property type="match status" value="1"/>
</dbReference>
<sequence length="421" mass="44240">MTAQPEMTGRYLVLFREGAVNEGMQTLTEATGLGMASDEAANPPIVLSTLGVAVVDVAPEQLQSVRASAEADSAILAIEPEQVVYALEEPDFMPPKLTQSGQNLDIAVDYLRGYRDAVNHLIGSLLPAEQSQLTQAVDESESTWGLQATRVVNSCSSGMGIKVAVLDTGFDLNHPDFVGRVVVSKSFIPGEAVQDGNGHGTHCIGTACGSRAPGRLPRYGAAYEAEIYAGKVLSDRGSGTDSGILEGIEWAISNGCEIISMSLGAPTQIGTRYSPIYEAVAQRALQRGTLIIAAAGNESRRDLGIFNPVARPANSPSILAVGALDSDLQMARFSNRGLNPDGGQVDIAGPGVAVYSSWPMPTQYRTISGTSMATPHVAGIAALHAERSGLRGQDLWNLLMKTARRLPLASEDVGVGLVQAP</sequence>
<feature type="domain" description="Peptidase S8/S53" evidence="7">
    <location>
        <begin position="158"/>
        <end position="414"/>
    </location>
</feature>
<organism evidence="8">
    <name type="scientific">Leptolyngbya sp. NK1-12</name>
    <dbReference type="NCBI Taxonomy" id="2547451"/>
    <lineage>
        <taxon>Bacteria</taxon>
        <taxon>Bacillati</taxon>
        <taxon>Cyanobacteriota</taxon>
        <taxon>Cyanophyceae</taxon>
        <taxon>Leptolyngbyales</taxon>
        <taxon>Leptolyngbyaceae</taxon>
        <taxon>Leptolyngbya group</taxon>
        <taxon>Leptolyngbya</taxon>
    </lineage>
</organism>
<proteinExistence type="inferred from homology"/>
<dbReference type="Gene3D" id="3.40.50.200">
    <property type="entry name" value="Peptidase S8/S53 domain"/>
    <property type="match status" value="1"/>
</dbReference>
<name>A0AA97AFK9_9CYAN</name>
<dbReference type="CDD" id="cd07480">
    <property type="entry name" value="Peptidases_S8_12"/>
    <property type="match status" value="1"/>
</dbReference>
<dbReference type="RefSeq" id="WP_316433902.1">
    <property type="nucleotide sequence ID" value="NZ_CP053586.1"/>
</dbReference>
<dbReference type="PROSITE" id="PS00136">
    <property type="entry name" value="SUBTILASE_ASP"/>
    <property type="match status" value="1"/>
</dbReference>
<evidence type="ECO:0000313" key="8">
    <source>
        <dbReference type="EMBL" id="WNZ22454.1"/>
    </source>
</evidence>
<dbReference type="SUPFAM" id="SSF52743">
    <property type="entry name" value="Subtilisin-like"/>
    <property type="match status" value="1"/>
</dbReference>
<evidence type="ECO:0000256" key="2">
    <source>
        <dbReference type="ARBA" id="ARBA00022670"/>
    </source>
</evidence>
<dbReference type="InterPro" id="IPR050131">
    <property type="entry name" value="Peptidase_S8_subtilisin-like"/>
</dbReference>
<dbReference type="PRINTS" id="PR00723">
    <property type="entry name" value="SUBTILISIN"/>
</dbReference>
<evidence type="ECO:0000256" key="5">
    <source>
        <dbReference type="PROSITE-ProRule" id="PRU01240"/>
    </source>
</evidence>
<evidence type="ECO:0000259" key="7">
    <source>
        <dbReference type="Pfam" id="PF00082"/>
    </source>
</evidence>
<feature type="active site" description="Charge relay system" evidence="5">
    <location>
        <position position="199"/>
    </location>
</feature>
<accession>A0AA97AFK9</accession>